<dbReference type="AlphaFoldDB" id="A0A8B8D8Y9"/>
<dbReference type="RefSeq" id="XP_022324577.1">
    <property type="nucleotide sequence ID" value="XM_022468869.1"/>
</dbReference>
<reference evidence="5" key="1">
    <citation type="submission" date="2024-06" db="UniProtKB">
        <authorList>
            <consortium name="RefSeq"/>
        </authorList>
    </citation>
    <scope>NUCLEOTIDE SEQUENCE [LARGE SCALE GENOMIC DNA]</scope>
</reference>
<sequence length="561" mass="63710">MFHNLVTSLISMYLLYETKAKFVISNVPQTYKEAVQTCEINHNGQLVGEEDFDTILPQLSVYTNYWTNSYTSLSDWINYEGCFNNSILSELNFIDIFVQPHTVASCNEECHHSNLFALQREKCWCLNGTVSNVETLNSSFCAYNCSMTSEREFCGGETAFSVYSKFAEAKESQVKYRRCSHYQCSSVDSNGTFQLAADYCNNTYSYICAGRRSPINIERIQYNSAVDRCTEIGSFVFNNESINKESCGSEGLVYKKKGFWSSIHRYERQLSPSLNGLRQIDKSYRCEVMVVRNSVIHRSFVPCFSFEKLPFVCKTGSTSNIVSEAPSSSSQQQEGLSNSGLMAGVVVLSVLTALCISIVVVLSKKRFQKRMKRKRTTKVSYNSNVISLEDAVDNDEIERCERQFGRQQEEEDVQEQRYAATQGLKQEKTTTEYDFVKSPDSDASEHNIYDNNDDGMYYEMTSEDNQQSDVMTKPEEPCVGPSDLRVSNNPLPEYLEGIYDTALATIVHENSIKKSKGKSSSMEVQQSTEVSDETDELKNIPYEAMNPPEIREDNYKDMSGL</sequence>
<keyword evidence="3" id="KW-0732">Signal</keyword>
<keyword evidence="2" id="KW-1133">Transmembrane helix</keyword>
<feature type="transmembrane region" description="Helical" evidence="2">
    <location>
        <begin position="341"/>
        <end position="363"/>
    </location>
</feature>
<feature type="domain" description="WSC" evidence="4">
    <location>
        <begin position="76"/>
        <end position="166"/>
    </location>
</feature>
<dbReference type="GeneID" id="111125268"/>
<keyword evidence="2" id="KW-0812">Transmembrane</keyword>
<dbReference type="InterPro" id="IPR002889">
    <property type="entry name" value="WSC_carb-bd"/>
</dbReference>
<name>A0A8B8D8Y9_CRAVI</name>
<feature type="signal peptide" evidence="3">
    <location>
        <begin position="1"/>
        <end position="20"/>
    </location>
</feature>
<keyword evidence="2" id="KW-0472">Membrane</keyword>
<evidence type="ECO:0000313" key="5">
    <source>
        <dbReference type="Proteomes" id="UP000694844"/>
    </source>
</evidence>
<feature type="region of interest" description="Disordered" evidence="1">
    <location>
        <begin position="513"/>
        <end position="561"/>
    </location>
</feature>
<accession>A0A8B8D8Y9</accession>
<dbReference type="KEGG" id="cvn:111125268"/>
<dbReference type="Proteomes" id="UP000694844">
    <property type="component" value="Chromosome 1"/>
</dbReference>
<evidence type="ECO:0000256" key="3">
    <source>
        <dbReference type="SAM" id="SignalP"/>
    </source>
</evidence>
<feature type="chain" id="PRO_5034226059" evidence="3">
    <location>
        <begin position="21"/>
        <end position="561"/>
    </location>
</feature>
<reference evidence="6" key="2">
    <citation type="submission" date="2025-08" db="UniProtKB">
        <authorList>
            <consortium name="RefSeq"/>
        </authorList>
    </citation>
    <scope>IDENTIFICATION</scope>
    <source>
        <tissue evidence="6">Whole sample</tissue>
    </source>
</reference>
<organism evidence="5 6">
    <name type="scientific">Crassostrea virginica</name>
    <name type="common">Eastern oyster</name>
    <dbReference type="NCBI Taxonomy" id="6565"/>
    <lineage>
        <taxon>Eukaryota</taxon>
        <taxon>Metazoa</taxon>
        <taxon>Spiralia</taxon>
        <taxon>Lophotrochozoa</taxon>
        <taxon>Mollusca</taxon>
        <taxon>Bivalvia</taxon>
        <taxon>Autobranchia</taxon>
        <taxon>Pteriomorphia</taxon>
        <taxon>Ostreida</taxon>
        <taxon>Ostreoidea</taxon>
        <taxon>Ostreidae</taxon>
        <taxon>Crassostrea</taxon>
    </lineage>
</organism>
<evidence type="ECO:0000256" key="1">
    <source>
        <dbReference type="SAM" id="MobiDB-lite"/>
    </source>
</evidence>
<evidence type="ECO:0000259" key="4">
    <source>
        <dbReference type="PROSITE" id="PS51212"/>
    </source>
</evidence>
<protein>
    <submittedName>
        <fullName evidence="6">Uncharacterized protein LOC111125268 isoform X1</fullName>
    </submittedName>
</protein>
<keyword evidence="5" id="KW-1185">Reference proteome</keyword>
<dbReference type="OrthoDB" id="6147384at2759"/>
<dbReference type="Pfam" id="PF01822">
    <property type="entry name" value="WSC"/>
    <property type="match status" value="1"/>
</dbReference>
<dbReference type="SMART" id="SM00321">
    <property type="entry name" value="WSC"/>
    <property type="match status" value="1"/>
</dbReference>
<evidence type="ECO:0000313" key="6">
    <source>
        <dbReference type="RefSeq" id="XP_022324577.1"/>
    </source>
</evidence>
<dbReference type="PROSITE" id="PS51212">
    <property type="entry name" value="WSC"/>
    <property type="match status" value="1"/>
</dbReference>
<evidence type="ECO:0000256" key="2">
    <source>
        <dbReference type="SAM" id="Phobius"/>
    </source>
</evidence>
<gene>
    <name evidence="6" type="primary">LOC111125268</name>
</gene>
<proteinExistence type="predicted"/>
<feature type="compositionally biased region" description="Basic and acidic residues" evidence="1">
    <location>
        <begin position="549"/>
        <end position="561"/>
    </location>
</feature>